<reference evidence="1 2" key="2">
    <citation type="journal article" date="2018" name="Int. J. Syst. Evol. Microbiol.">
        <title>Burkholderia insecticola sp. nov., a gut symbiotic bacterium of the bean bug Riptortus pedestris.</title>
        <authorList>
            <person name="Takeshita K."/>
            <person name="Tamaki H."/>
            <person name="Ohbayashi T."/>
            <person name="Meng X.-Y."/>
            <person name="Sone T."/>
            <person name="Mitani Y."/>
            <person name="Peeters C."/>
            <person name="Kikuchi Y."/>
            <person name="Vandamme P."/>
        </authorList>
    </citation>
    <scope>NUCLEOTIDE SEQUENCE [LARGE SCALE GENOMIC DNA]</scope>
    <source>
        <strain evidence="1">RPE64</strain>
        <plasmid evidence="1 2">p2</plasmid>
    </source>
</reference>
<proteinExistence type="predicted"/>
<keyword evidence="1" id="KW-0614">Plasmid</keyword>
<organism evidence="1 2">
    <name type="scientific">Caballeronia insecticola</name>
    <dbReference type="NCBI Taxonomy" id="758793"/>
    <lineage>
        <taxon>Bacteria</taxon>
        <taxon>Pseudomonadati</taxon>
        <taxon>Pseudomonadota</taxon>
        <taxon>Betaproteobacteria</taxon>
        <taxon>Burkholderiales</taxon>
        <taxon>Burkholderiaceae</taxon>
        <taxon>Caballeronia</taxon>
    </lineage>
</organism>
<gene>
    <name evidence="1" type="ORF">BRPE64_ECDS00410</name>
</gene>
<sequence>MIIELPVASFGSGLCCRDGPGTPEHNRTGRLATDTENLAVDHYLDVSYFENAKRCTVWLARCQRHDH</sequence>
<dbReference type="EMBL" id="AP013062">
    <property type="protein sequence ID" value="BAN28199.1"/>
    <property type="molecule type" value="Genomic_DNA"/>
</dbReference>
<dbReference type="AlphaFoldDB" id="R4WUG8"/>
<reference evidence="1 2" key="1">
    <citation type="journal article" date="2013" name="Genome Announc.">
        <title>Complete Genome Sequence of Burkholderia sp. Strain RPE64, Bacterial Symbiont of the Bean Bug Riptortus pedestris.</title>
        <authorList>
            <person name="Shibata T.F."/>
            <person name="Maeda T."/>
            <person name="Nikoh N."/>
            <person name="Yamaguchi K."/>
            <person name="Oshima K."/>
            <person name="Hattori M."/>
            <person name="Nishiyama T."/>
            <person name="Hasebe M."/>
            <person name="Fukatsu T."/>
            <person name="Kikuchi Y."/>
            <person name="Shigenobu S."/>
        </authorList>
    </citation>
    <scope>NUCLEOTIDE SEQUENCE [LARGE SCALE GENOMIC DNA]</scope>
    <source>
        <plasmid evidence="1 2">p2</plasmid>
    </source>
</reference>
<geneLocation type="plasmid" evidence="1 2">
    <name>p2</name>
</geneLocation>
<accession>R4WUG8</accession>
<keyword evidence="2" id="KW-1185">Reference proteome</keyword>
<dbReference type="KEGG" id="buo:BRPE64_ECDS00410"/>
<dbReference type="Proteomes" id="UP000013966">
    <property type="component" value="Plasmid p2"/>
</dbReference>
<dbReference type="HOGENOM" id="CLU_2804165_0_0_4"/>
<protein>
    <submittedName>
        <fullName evidence="1">Uncharacterized protein</fullName>
    </submittedName>
</protein>
<evidence type="ECO:0000313" key="1">
    <source>
        <dbReference type="EMBL" id="BAN28199.1"/>
    </source>
</evidence>
<evidence type="ECO:0000313" key="2">
    <source>
        <dbReference type="Proteomes" id="UP000013966"/>
    </source>
</evidence>
<name>R4WUG8_9BURK</name>